<sequence length="150" mass="16172">MGGSFLGSSRGGHDTKAIVDSLEKEGINLLFVTGGDGTVRGAALIADEVRNRGLEIAVAVIPKTIDNDIPLIDRTFGFESAVNAARQAIDVAVTEAEGFPYGLGCHGRREMIHRADSRAKACFLFFALLFFSFGAQAWCSRILVQRNEPQ</sequence>
<dbReference type="InterPro" id="IPR035966">
    <property type="entry name" value="PKF_sf"/>
</dbReference>
<keyword evidence="9" id="KW-1185">Reference proteome</keyword>
<protein>
    <recommendedName>
        <fullName evidence="7">Phosphofructokinase domain-containing protein</fullName>
    </recommendedName>
</protein>
<name>A0AAD2FER7_9STRA</name>
<keyword evidence="3" id="KW-0479">Metal-binding</keyword>
<keyword evidence="5" id="KW-0460">Magnesium</keyword>
<keyword evidence="2" id="KW-0808">Transferase</keyword>
<dbReference type="GO" id="GO:0006002">
    <property type="term" value="P:fructose 6-phosphate metabolic process"/>
    <property type="evidence" value="ECO:0007669"/>
    <property type="project" value="InterPro"/>
</dbReference>
<keyword evidence="6" id="KW-1133">Transmembrane helix</keyword>
<dbReference type="EMBL" id="CAKOGP040000458">
    <property type="protein sequence ID" value="CAJ1935361.1"/>
    <property type="molecule type" value="Genomic_DNA"/>
</dbReference>
<evidence type="ECO:0000313" key="8">
    <source>
        <dbReference type="EMBL" id="CAJ1935361.1"/>
    </source>
</evidence>
<evidence type="ECO:0000256" key="6">
    <source>
        <dbReference type="SAM" id="Phobius"/>
    </source>
</evidence>
<dbReference type="AlphaFoldDB" id="A0AAD2FER7"/>
<dbReference type="GO" id="GO:0003872">
    <property type="term" value="F:6-phosphofructokinase activity"/>
    <property type="evidence" value="ECO:0007669"/>
    <property type="project" value="InterPro"/>
</dbReference>
<dbReference type="Pfam" id="PF00365">
    <property type="entry name" value="PFK"/>
    <property type="match status" value="1"/>
</dbReference>
<evidence type="ECO:0000256" key="2">
    <source>
        <dbReference type="ARBA" id="ARBA00022679"/>
    </source>
</evidence>
<dbReference type="InterPro" id="IPR000023">
    <property type="entry name" value="Phosphofructokinase_dom"/>
</dbReference>
<dbReference type="SUPFAM" id="SSF53784">
    <property type="entry name" value="Phosphofructokinase"/>
    <property type="match status" value="1"/>
</dbReference>
<dbReference type="PRINTS" id="PR00476">
    <property type="entry name" value="PHFRCTKINASE"/>
</dbReference>
<dbReference type="InterPro" id="IPR050929">
    <property type="entry name" value="PFKA"/>
</dbReference>
<evidence type="ECO:0000259" key="7">
    <source>
        <dbReference type="Pfam" id="PF00365"/>
    </source>
</evidence>
<keyword evidence="6" id="KW-0472">Membrane</keyword>
<comment type="caution">
    <text evidence="8">The sequence shown here is derived from an EMBL/GenBank/DDBJ whole genome shotgun (WGS) entry which is preliminary data.</text>
</comment>
<evidence type="ECO:0000313" key="9">
    <source>
        <dbReference type="Proteomes" id="UP001295423"/>
    </source>
</evidence>
<dbReference type="GO" id="GO:0046872">
    <property type="term" value="F:metal ion binding"/>
    <property type="evidence" value="ECO:0007669"/>
    <property type="project" value="UniProtKB-KW"/>
</dbReference>
<feature type="domain" description="Phosphofructokinase" evidence="7">
    <location>
        <begin position="1"/>
        <end position="97"/>
    </location>
</feature>
<dbReference type="InterPro" id="IPR022953">
    <property type="entry name" value="ATP_PFK"/>
</dbReference>
<evidence type="ECO:0000256" key="5">
    <source>
        <dbReference type="ARBA" id="ARBA00022842"/>
    </source>
</evidence>
<dbReference type="Proteomes" id="UP001295423">
    <property type="component" value="Unassembled WGS sequence"/>
</dbReference>
<gene>
    <name evidence="8" type="ORF">CYCCA115_LOCUS4696</name>
</gene>
<dbReference type="Gene3D" id="3.40.50.450">
    <property type="match status" value="1"/>
</dbReference>
<feature type="transmembrane region" description="Helical" evidence="6">
    <location>
        <begin position="121"/>
        <end position="144"/>
    </location>
</feature>
<organism evidence="8 9">
    <name type="scientific">Cylindrotheca closterium</name>
    <dbReference type="NCBI Taxonomy" id="2856"/>
    <lineage>
        <taxon>Eukaryota</taxon>
        <taxon>Sar</taxon>
        <taxon>Stramenopiles</taxon>
        <taxon>Ochrophyta</taxon>
        <taxon>Bacillariophyta</taxon>
        <taxon>Bacillariophyceae</taxon>
        <taxon>Bacillariophycidae</taxon>
        <taxon>Bacillariales</taxon>
        <taxon>Bacillariaceae</taxon>
        <taxon>Cylindrotheca</taxon>
    </lineage>
</organism>
<proteinExistence type="predicted"/>
<dbReference type="PANTHER" id="PTHR45770">
    <property type="entry name" value="ATP-DEPENDENT 6-PHOSPHOFRUCTOKINASE 1"/>
    <property type="match status" value="1"/>
</dbReference>
<keyword evidence="6" id="KW-0812">Transmembrane</keyword>
<accession>A0AAD2FER7</accession>
<evidence type="ECO:0000256" key="4">
    <source>
        <dbReference type="ARBA" id="ARBA00022777"/>
    </source>
</evidence>
<evidence type="ECO:0000256" key="1">
    <source>
        <dbReference type="ARBA" id="ARBA00001946"/>
    </source>
</evidence>
<evidence type="ECO:0000256" key="3">
    <source>
        <dbReference type="ARBA" id="ARBA00022723"/>
    </source>
</evidence>
<reference evidence="8" key="1">
    <citation type="submission" date="2023-08" db="EMBL/GenBank/DDBJ databases">
        <authorList>
            <person name="Audoor S."/>
            <person name="Bilcke G."/>
        </authorList>
    </citation>
    <scope>NUCLEOTIDE SEQUENCE</scope>
</reference>
<keyword evidence="4" id="KW-0418">Kinase</keyword>
<comment type="cofactor">
    <cofactor evidence="1">
        <name>Mg(2+)</name>
        <dbReference type="ChEBI" id="CHEBI:18420"/>
    </cofactor>
</comment>